<evidence type="ECO:0000259" key="3">
    <source>
        <dbReference type="Pfam" id="PF23951"/>
    </source>
</evidence>
<dbReference type="Pfam" id="PF23951">
    <property type="entry name" value="DUF7282"/>
    <property type="match status" value="1"/>
</dbReference>
<feature type="region of interest" description="Disordered" evidence="1">
    <location>
        <begin position="182"/>
        <end position="214"/>
    </location>
</feature>
<evidence type="ECO:0000259" key="2">
    <source>
        <dbReference type="Pfam" id="PF07705"/>
    </source>
</evidence>
<dbReference type="RefSeq" id="WP_342810460.1">
    <property type="nucleotide sequence ID" value="NZ_JAOPJZ010000031.1"/>
</dbReference>
<reference evidence="4 5" key="1">
    <citation type="submission" date="2022-09" db="EMBL/GenBank/DDBJ databases">
        <title>Enrichment on poylsaccharides allowed isolation of novel metabolic and taxonomic groups of Haloarchaea.</title>
        <authorList>
            <person name="Sorokin D.Y."/>
            <person name="Elcheninov A.G."/>
            <person name="Khizhniak T.V."/>
            <person name="Kolganova T.V."/>
            <person name="Kublanov I.V."/>
        </authorList>
    </citation>
    <scope>NUCLEOTIDE SEQUENCE [LARGE SCALE GENOMIC DNA]</scope>
    <source>
        <strain evidence="4 5">AArc-curdl1</strain>
    </source>
</reference>
<feature type="compositionally biased region" description="Acidic residues" evidence="1">
    <location>
        <begin position="488"/>
        <end position="512"/>
    </location>
</feature>
<comment type="caution">
    <text evidence="4">The sequence shown here is derived from an EMBL/GenBank/DDBJ whole genome shotgun (WGS) entry which is preliminary data.</text>
</comment>
<dbReference type="Proteomes" id="UP001321047">
    <property type="component" value="Unassembled WGS sequence"/>
</dbReference>
<feature type="compositionally biased region" description="Acidic residues" evidence="1">
    <location>
        <begin position="40"/>
        <end position="62"/>
    </location>
</feature>
<gene>
    <name evidence="4" type="ORF">OB919_19605</name>
</gene>
<evidence type="ECO:0008006" key="6">
    <source>
        <dbReference type="Google" id="ProtNLM"/>
    </source>
</evidence>
<evidence type="ECO:0000256" key="1">
    <source>
        <dbReference type="SAM" id="MobiDB-lite"/>
    </source>
</evidence>
<name>A0AAP2ZBR9_9EURY</name>
<feature type="compositionally biased region" description="Acidic residues" evidence="1">
    <location>
        <begin position="272"/>
        <end position="403"/>
    </location>
</feature>
<dbReference type="InterPro" id="IPR011635">
    <property type="entry name" value="CARDB"/>
</dbReference>
<dbReference type="EMBL" id="JAOPJZ010000031">
    <property type="protein sequence ID" value="MCU4754158.1"/>
    <property type="molecule type" value="Genomic_DNA"/>
</dbReference>
<evidence type="ECO:0000313" key="4">
    <source>
        <dbReference type="EMBL" id="MCU4754158.1"/>
    </source>
</evidence>
<dbReference type="Gene3D" id="2.60.40.10">
    <property type="entry name" value="Immunoglobulins"/>
    <property type="match status" value="1"/>
</dbReference>
<organism evidence="4 5">
    <name type="scientific">Natronosalvus hydrolyticus</name>
    <dbReference type="NCBI Taxonomy" id="2979988"/>
    <lineage>
        <taxon>Archaea</taxon>
        <taxon>Methanobacteriati</taxon>
        <taxon>Methanobacteriota</taxon>
        <taxon>Stenosarchaea group</taxon>
        <taxon>Halobacteria</taxon>
        <taxon>Halobacteriales</taxon>
        <taxon>Natrialbaceae</taxon>
        <taxon>Natronosalvus</taxon>
    </lineage>
</organism>
<feature type="region of interest" description="Disordered" evidence="1">
    <location>
        <begin position="33"/>
        <end position="76"/>
    </location>
</feature>
<feature type="domain" description="DUF7282" evidence="3">
    <location>
        <begin position="67"/>
        <end position="181"/>
    </location>
</feature>
<evidence type="ECO:0000313" key="5">
    <source>
        <dbReference type="Proteomes" id="UP001321047"/>
    </source>
</evidence>
<dbReference type="Pfam" id="PF07705">
    <property type="entry name" value="CARDB"/>
    <property type="match status" value="1"/>
</dbReference>
<feature type="region of interest" description="Disordered" evidence="1">
    <location>
        <begin position="269"/>
        <end position="410"/>
    </location>
</feature>
<feature type="domain" description="CARDB" evidence="2">
    <location>
        <begin position="396"/>
        <end position="481"/>
    </location>
</feature>
<dbReference type="InterPro" id="IPR055706">
    <property type="entry name" value="Slg1/2_DUF7282"/>
</dbReference>
<proteinExistence type="predicted"/>
<accession>A0AAP2ZBR9</accession>
<sequence>MSTRKQLVVAFVALMVLCSGIAMVAGAAVASPTTVSAQDDSNDDDEPDDTDTDDTEEDDDAAAEPTASVTFSDQTTDGTTVVVDEVTMDEGGFVTIHDSSLLVGNVIESVIGVSDYLEEGTHEDVEVHLDEPLEESETLIAMPHLDTNDNQEYDFVETEGEEDGPYVDEDGEPVTDDAVVTLEEDEEAPEEDEPEEDEPEEDEPEEDEPEEDDTVVMEPDHDAVEDGVTIVQQQVTYVFIENVTIEELVIENAEVYVFVIGDDADLDRLEEILDEPEVDEPEEDEPEVDEPEVDEPEEDEPEEDEPEEDEPEEDEPEEDEPEEDEPEEDEPEEDEPEEDEPEEDEPEEDEPEEDEPEEDEPEEDEPEEDEPEEDEPEEDEPEEDEPEEDVEETESFTVDDLEAPENATVGDVITVTATITNPTEEEATQDVQFRLEGNLVDSQSLTLESEESETVTFDVDTSDIAPGEYVHMVLTDEFGQVAFITLEAAEDEETDDDMDETDENDTDEEDNGEADRLAPIGALSAL</sequence>
<protein>
    <recommendedName>
        <fullName evidence="6">CARDB domain-containing protein</fullName>
    </recommendedName>
</protein>
<feature type="region of interest" description="Disordered" evidence="1">
    <location>
        <begin position="487"/>
        <end position="526"/>
    </location>
</feature>
<dbReference type="AlphaFoldDB" id="A0AAP2ZBR9"/>
<keyword evidence="5" id="KW-1185">Reference proteome</keyword>
<dbReference type="InterPro" id="IPR013783">
    <property type="entry name" value="Ig-like_fold"/>
</dbReference>